<keyword evidence="3" id="KW-1185">Reference proteome</keyword>
<keyword evidence="2" id="KW-0946">Virion</keyword>
<protein>
    <submittedName>
        <fullName evidence="2">Spore coat protein CotJB</fullName>
    </submittedName>
</protein>
<evidence type="ECO:0000259" key="1">
    <source>
        <dbReference type="Pfam" id="PF12652"/>
    </source>
</evidence>
<comment type="caution">
    <text evidence="2">The sequence shown here is derived from an EMBL/GenBank/DDBJ whole genome shotgun (WGS) entry which is preliminary data.</text>
</comment>
<dbReference type="RefSeq" id="WP_152947389.1">
    <property type="nucleotide sequence ID" value="NZ_WHYR01000034.1"/>
</dbReference>
<dbReference type="Proteomes" id="UP000441717">
    <property type="component" value="Unassembled WGS sequence"/>
</dbReference>
<reference evidence="2 3" key="1">
    <citation type="submission" date="2019-10" db="EMBL/GenBank/DDBJ databases">
        <title>Comparative genomics of sulfur disproportionating microorganisms.</title>
        <authorList>
            <person name="Ward L.M."/>
            <person name="Bertran E."/>
            <person name="Johnston D."/>
        </authorList>
    </citation>
    <scope>NUCLEOTIDE SEQUENCE [LARGE SCALE GENOMIC DNA]</scope>
    <source>
        <strain evidence="2 3">DSM 14055</strain>
    </source>
</reference>
<dbReference type="OrthoDB" id="9804099at2"/>
<evidence type="ECO:0000313" key="3">
    <source>
        <dbReference type="Proteomes" id="UP000441717"/>
    </source>
</evidence>
<evidence type="ECO:0000313" key="2">
    <source>
        <dbReference type="EMBL" id="MQL52963.1"/>
    </source>
</evidence>
<dbReference type="Pfam" id="PF12652">
    <property type="entry name" value="CotJB"/>
    <property type="match status" value="1"/>
</dbReference>
<dbReference type="InterPro" id="IPR016571">
    <property type="entry name" value="Spore_coat_assembly_CotJB"/>
</dbReference>
<proteinExistence type="predicted"/>
<feature type="domain" description="Protein CotJB" evidence="1">
    <location>
        <begin position="7"/>
        <end position="82"/>
    </location>
</feature>
<dbReference type="InterPro" id="IPR024207">
    <property type="entry name" value="CotJB_dom"/>
</dbReference>
<sequence length="85" mass="10408">MDPRQMQMLRDIMALEFVAVDLTLYLDTHPTEQEPLNDYNMVTERLNQLKAQYERMYGPLMAYGFTPLEYPWRWVESPWPWEMQF</sequence>
<accession>A0A6N7ITS9</accession>
<dbReference type="EMBL" id="WHYR01000034">
    <property type="protein sequence ID" value="MQL52963.1"/>
    <property type="molecule type" value="Genomic_DNA"/>
</dbReference>
<gene>
    <name evidence="2" type="ORF">GFC01_11970</name>
</gene>
<keyword evidence="2" id="KW-0167">Capsid protein</keyword>
<dbReference type="PIRSF" id="PIRSF010606">
    <property type="entry name" value="Spore_coat_CotJB"/>
    <property type="match status" value="1"/>
</dbReference>
<name>A0A6N7ITS9_9FIRM</name>
<dbReference type="AlphaFoldDB" id="A0A6N7ITS9"/>
<organism evidence="2 3">
    <name type="scientific">Desulfofundulus thermobenzoicus</name>
    <dbReference type="NCBI Taxonomy" id="29376"/>
    <lineage>
        <taxon>Bacteria</taxon>
        <taxon>Bacillati</taxon>
        <taxon>Bacillota</taxon>
        <taxon>Clostridia</taxon>
        <taxon>Eubacteriales</taxon>
        <taxon>Peptococcaceae</taxon>
        <taxon>Desulfofundulus</taxon>
    </lineage>
</organism>